<dbReference type="Proteomes" id="UP000178895">
    <property type="component" value="Unassembled WGS sequence"/>
</dbReference>
<feature type="transmembrane region" description="Helical" evidence="6">
    <location>
        <begin position="7"/>
        <end position="24"/>
    </location>
</feature>
<keyword evidence="2" id="KW-1003">Cell membrane</keyword>
<proteinExistence type="predicted"/>
<dbReference type="AlphaFoldDB" id="A0A1F6P046"/>
<feature type="transmembrane region" description="Helical" evidence="6">
    <location>
        <begin position="240"/>
        <end position="263"/>
    </location>
</feature>
<sequence length="308" mass="33483">MENNKKGVFLVLLTAIISGFAVFINKLGVSGVDPFFYTYIKNAIAGVAVISIIFLFKKRGEFKNLSKEDKIKLFWIAFIGGAIPFLLFFKGLSMTAAFKAGFVHKTMFIYVGILALVFLKEKITKAMMLGILSLAVGSFLFLQVKPQVLNLGDLYVLIAALLWSAEIIISKKVLKNISGITVALARLLGGSFFILAFLALTGRMELFSAVNFGIVEWGIIGGVILALYNITFYSGLKYIGATEATAIMTLAVPITGILSAVFLDVSLTGWQLFGTALIVLGIIFVSGVVRKALKLNKLLIKRKADELA</sequence>
<gene>
    <name evidence="8" type="ORF">A2469_03355</name>
</gene>
<dbReference type="EMBL" id="MFQY01000045">
    <property type="protein sequence ID" value="OGH89460.1"/>
    <property type="molecule type" value="Genomic_DNA"/>
</dbReference>
<feature type="transmembrane region" description="Helical" evidence="6">
    <location>
        <begin position="36"/>
        <end position="56"/>
    </location>
</feature>
<feature type="transmembrane region" description="Helical" evidence="6">
    <location>
        <begin position="269"/>
        <end position="293"/>
    </location>
</feature>
<dbReference type="InterPro" id="IPR000620">
    <property type="entry name" value="EamA_dom"/>
</dbReference>
<reference evidence="8 9" key="1">
    <citation type="journal article" date="2016" name="Nat. Commun.">
        <title>Thousands of microbial genomes shed light on interconnected biogeochemical processes in an aquifer system.</title>
        <authorList>
            <person name="Anantharaman K."/>
            <person name="Brown C.T."/>
            <person name="Hug L.A."/>
            <person name="Sharon I."/>
            <person name="Castelle C.J."/>
            <person name="Probst A.J."/>
            <person name="Thomas B.C."/>
            <person name="Singh A."/>
            <person name="Wilkins M.J."/>
            <person name="Karaoz U."/>
            <person name="Brodie E.L."/>
            <person name="Williams K.H."/>
            <person name="Hubbard S.S."/>
            <person name="Banfield J.F."/>
        </authorList>
    </citation>
    <scope>NUCLEOTIDE SEQUENCE [LARGE SCALE GENOMIC DNA]</scope>
</reference>
<evidence type="ECO:0000313" key="9">
    <source>
        <dbReference type="Proteomes" id="UP000178895"/>
    </source>
</evidence>
<feature type="domain" description="EamA" evidence="7">
    <location>
        <begin position="151"/>
        <end position="286"/>
    </location>
</feature>
<keyword evidence="5 6" id="KW-0472">Membrane</keyword>
<keyword evidence="3 6" id="KW-0812">Transmembrane</keyword>
<evidence type="ECO:0000256" key="4">
    <source>
        <dbReference type="ARBA" id="ARBA00022989"/>
    </source>
</evidence>
<comment type="subcellular location">
    <subcellularLocation>
        <location evidence="1">Cell membrane</location>
        <topology evidence="1">Multi-pass membrane protein</topology>
    </subcellularLocation>
</comment>
<dbReference type="InterPro" id="IPR050638">
    <property type="entry name" value="AA-Vitamin_Transporters"/>
</dbReference>
<feature type="transmembrane region" description="Helical" evidence="6">
    <location>
        <begin position="101"/>
        <end position="119"/>
    </location>
</feature>
<protein>
    <recommendedName>
        <fullName evidence="7">EamA domain-containing protein</fullName>
    </recommendedName>
</protein>
<feature type="domain" description="EamA" evidence="7">
    <location>
        <begin position="6"/>
        <end position="142"/>
    </location>
</feature>
<dbReference type="Pfam" id="PF00892">
    <property type="entry name" value="EamA"/>
    <property type="match status" value="2"/>
</dbReference>
<accession>A0A1F6P046</accession>
<dbReference type="SUPFAM" id="SSF103481">
    <property type="entry name" value="Multidrug resistance efflux transporter EmrE"/>
    <property type="match status" value="2"/>
</dbReference>
<name>A0A1F6P046_9BACT</name>
<evidence type="ECO:0000313" key="8">
    <source>
        <dbReference type="EMBL" id="OGH89460.1"/>
    </source>
</evidence>
<comment type="caution">
    <text evidence="8">The sequence shown here is derived from an EMBL/GenBank/DDBJ whole genome shotgun (WGS) entry which is preliminary data.</text>
</comment>
<feature type="transmembrane region" description="Helical" evidence="6">
    <location>
        <begin position="126"/>
        <end position="142"/>
    </location>
</feature>
<evidence type="ECO:0000259" key="7">
    <source>
        <dbReference type="Pfam" id="PF00892"/>
    </source>
</evidence>
<dbReference type="PANTHER" id="PTHR32322:SF18">
    <property type="entry name" value="S-ADENOSYLMETHIONINE_S-ADENOSYLHOMOCYSTEINE TRANSPORTER"/>
    <property type="match status" value="1"/>
</dbReference>
<evidence type="ECO:0000256" key="6">
    <source>
        <dbReference type="SAM" id="Phobius"/>
    </source>
</evidence>
<evidence type="ECO:0000256" key="5">
    <source>
        <dbReference type="ARBA" id="ARBA00023136"/>
    </source>
</evidence>
<dbReference type="InterPro" id="IPR037185">
    <property type="entry name" value="EmrE-like"/>
</dbReference>
<dbReference type="GO" id="GO:0005886">
    <property type="term" value="C:plasma membrane"/>
    <property type="evidence" value="ECO:0007669"/>
    <property type="project" value="UniProtKB-SubCell"/>
</dbReference>
<evidence type="ECO:0000256" key="1">
    <source>
        <dbReference type="ARBA" id="ARBA00004651"/>
    </source>
</evidence>
<dbReference type="PANTHER" id="PTHR32322">
    <property type="entry name" value="INNER MEMBRANE TRANSPORTER"/>
    <property type="match status" value="1"/>
</dbReference>
<evidence type="ECO:0000256" key="3">
    <source>
        <dbReference type="ARBA" id="ARBA00022692"/>
    </source>
</evidence>
<feature type="transmembrane region" description="Helical" evidence="6">
    <location>
        <begin position="206"/>
        <end position="228"/>
    </location>
</feature>
<evidence type="ECO:0000256" key="2">
    <source>
        <dbReference type="ARBA" id="ARBA00022475"/>
    </source>
</evidence>
<feature type="transmembrane region" description="Helical" evidence="6">
    <location>
        <begin position="71"/>
        <end position="89"/>
    </location>
</feature>
<keyword evidence="4 6" id="KW-1133">Transmembrane helix</keyword>
<organism evidence="8 9">
    <name type="scientific">Candidatus Magasanikbacteria bacterium RIFOXYC2_FULL_40_16</name>
    <dbReference type="NCBI Taxonomy" id="1798703"/>
    <lineage>
        <taxon>Bacteria</taxon>
        <taxon>Candidatus Magasanikiibacteriota</taxon>
    </lineage>
</organism>
<feature type="transmembrane region" description="Helical" evidence="6">
    <location>
        <begin position="181"/>
        <end position="200"/>
    </location>
</feature>
<feature type="transmembrane region" description="Helical" evidence="6">
    <location>
        <begin position="148"/>
        <end position="169"/>
    </location>
</feature>